<dbReference type="GO" id="GO:0036094">
    <property type="term" value="F:small molecule binding"/>
    <property type="evidence" value="ECO:0007669"/>
    <property type="project" value="InterPro"/>
</dbReference>
<comment type="similarity">
    <text evidence="2">Belongs to the calycin superfamily. Lipocalin family.</text>
</comment>
<evidence type="ECO:0000256" key="3">
    <source>
        <dbReference type="ARBA" id="ARBA00022525"/>
    </source>
</evidence>
<evidence type="ECO:0000259" key="5">
    <source>
        <dbReference type="Pfam" id="PF00061"/>
    </source>
</evidence>
<keyword evidence="4" id="KW-0732">Signal</keyword>
<sequence>MYIFLFALAVGLACAHLPILPEQINGEWRTLFMASDNVDKIEDGGDLKAFLRHFQCFQGCRKLSARFYIKLFGECREVSALGIKRNTNGPYVADYAGQNSFEIIDKGDEDIVFSSTNVDVRGRRTRVLLMAGKRNSITPEQERRFAQLTEENGIPRENIKNILNSDTCPN</sequence>
<dbReference type="SUPFAM" id="SSF50814">
    <property type="entry name" value="Lipocalins"/>
    <property type="match status" value="1"/>
</dbReference>
<keyword evidence="6" id="KW-1185">Reference proteome</keyword>
<dbReference type="GO" id="GO:0005615">
    <property type="term" value="C:extracellular space"/>
    <property type="evidence" value="ECO:0007669"/>
    <property type="project" value="TreeGrafter"/>
</dbReference>
<feature type="signal peptide" evidence="4">
    <location>
        <begin position="1"/>
        <end position="15"/>
    </location>
</feature>
<dbReference type="AlphaFoldDB" id="A0AAX6Q6W7"/>
<dbReference type="InterPro" id="IPR002345">
    <property type="entry name" value="Lipocalin"/>
</dbReference>
<dbReference type="PRINTS" id="PR01173">
    <property type="entry name" value="ODORANTBNDNG"/>
</dbReference>
<dbReference type="PANTHER" id="PTHR11430">
    <property type="entry name" value="LIPOCALIN"/>
    <property type="match status" value="1"/>
</dbReference>
<dbReference type="Proteomes" id="UP000694906">
    <property type="component" value="Unplaced"/>
</dbReference>
<gene>
    <name evidence="7" type="primary">LOC101714724</name>
</gene>
<proteinExistence type="inferred from homology"/>
<organism evidence="6 7">
    <name type="scientific">Heterocephalus glaber</name>
    <name type="common">Naked mole rat</name>
    <dbReference type="NCBI Taxonomy" id="10181"/>
    <lineage>
        <taxon>Eukaryota</taxon>
        <taxon>Metazoa</taxon>
        <taxon>Chordata</taxon>
        <taxon>Craniata</taxon>
        <taxon>Vertebrata</taxon>
        <taxon>Euteleostomi</taxon>
        <taxon>Mammalia</taxon>
        <taxon>Eutheria</taxon>
        <taxon>Euarchontoglires</taxon>
        <taxon>Glires</taxon>
        <taxon>Rodentia</taxon>
        <taxon>Hystricomorpha</taxon>
        <taxon>Bathyergidae</taxon>
        <taxon>Heterocephalus</taxon>
    </lineage>
</organism>
<evidence type="ECO:0000256" key="1">
    <source>
        <dbReference type="ARBA" id="ARBA00004613"/>
    </source>
</evidence>
<reference evidence="7" key="1">
    <citation type="submission" date="2025-08" db="UniProtKB">
        <authorList>
            <consortium name="RefSeq"/>
        </authorList>
    </citation>
    <scope>IDENTIFICATION</scope>
</reference>
<dbReference type="GO" id="GO:0005549">
    <property type="term" value="F:odorant binding"/>
    <property type="evidence" value="ECO:0007669"/>
    <property type="project" value="TreeGrafter"/>
</dbReference>
<protein>
    <submittedName>
        <fullName evidence="7">Female-specific lacrimal gland protein-like</fullName>
    </submittedName>
</protein>
<comment type="subcellular location">
    <subcellularLocation>
        <location evidence="1">Secreted</location>
    </subcellularLocation>
</comment>
<dbReference type="InterPro" id="IPR000566">
    <property type="entry name" value="Lipocln_cytosolic_FA-bd_dom"/>
</dbReference>
<accession>A0AAX6Q6W7</accession>
<dbReference type="InterPro" id="IPR012674">
    <property type="entry name" value="Calycin"/>
</dbReference>
<dbReference type="GeneID" id="101714724"/>
<evidence type="ECO:0000256" key="2">
    <source>
        <dbReference type="ARBA" id="ARBA00006889"/>
    </source>
</evidence>
<feature type="domain" description="Lipocalin/cytosolic fatty-acid binding" evidence="5">
    <location>
        <begin position="25"/>
        <end position="164"/>
    </location>
</feature>
<dbReference type="InterPro" id="IPR002448">
    <property type="entry name" value="OBP-like"/>
</dbReference>
<name>A0AAX6Q6W7_HETGA</name>
<dbReference type="Pfam" id="PF00061">
    <property type="entry name" value="Lipocalin"/>
    <property type="match status" value="1"/>
</dbReference>
<evidence type="ECO:0000313" key="7">
    <source>
        <dbReference type="RefSeq" id="XP_004867396.1"/>
    </source>
</evidence>
<evidence type="ECO:0000313" key="6">
    <source>
        <dbReference type="Proteomes" id="UP000694906"/>
    </source>
</evidence>
<evidence type="ECO:0000256" key="4">
    <source>
        <dbReference type="SAM" id="SignalP"/>
    </source>
</evidence>
<dbReference type="Gene3D" id="2.40.128.20">
    <property type="match status" value="1"/>
</dbReference>
<dbReference type="RefSeq" id="XP_004867396.1">
    <property type="nucleotide sequence ID" value="XM_004867339.2"/>
</dbReference>
<keyword evidence="3" id="KW-0964">Secreted</keyword>
<feature type="chain" id="PRO_5043579147" evidence="4">
    <location>
        <begin position="16"/>
        <end position="170"/>
    </location>
</feature>
<dbReference type="PANTHER" id="PTHR11430:SF65">
    <property type="entry name" value="ODORANT-BINDING PROTEIN 1A-RELATED"/>
    <property type="match status" value="1"/>
</dbReference>
<dbReference type="KEGG" id="hgl:101714724"/>